<dbReference type="InterPro" id="IPR002035">
    <property type="entry name" value="VWF_A"/>
</dbReference>
<dbReference type="EMBL" id="CAXLJL010000209">
    <property type="protein sequence ID" value="CAL5134529.1"/>
    <property type="molecule type" value="Genomic_DNA"/>
</dbReference>
<proteinExistence type="predicted"/>
<protein>
    <submittedName>
        <fullName evidence="3">Uncharacterized protein</fullName>
    </submittedName>
</protein>
<feature type="domain" description="VIT" evidence="2">
    <location>
        <begin position="7"/>
        <end position="136"/>
    </location>
</feature>
<dbReference type="SMART" id="SM00609">
    <property type="entry name" value="VIT"/>
    <property type="match status" value="1"/>
</dbReference>
<dbReference type="InterPro" id="IPR013694">
    <property type="entry name" value="VIT"/>
</dbReference>
<dbReference type="Pfam" id="PF13768">
    <property type="entry name" value="VWA_3"/>
    <property type="match status" value="1"/>
</dbReference>
<dbReference type="Pfam" id="PF08487">
    <property type="entry name" value="VIT"/>
    <property type="match status" value="1"/>
</dbReference>
<dbReference type="Proteomes" id="UP001497525">
    <property type="component" value="Unassembled WGS sequence"/>
</dbReference>
<name>A0AAV2TBQ9_CALDB</name>
<accession>A0AAV2TBQ9</accession>
<reference evidence="3" key="1">
    <citation type="submission" date="2024-06" db="EMBL/GenBank/DDBJ databases">
        <authorList>
            <person name="Liu X."/>
            <person name="Lenzi L."/>
            <person name="Haldenby T S."/>
            <person name="Uol C."/>
        </authorList>
    </citation>
    <scope>NUCLEOTIDE SEQUENCE</scope>
</reference>
<feature type="non-terminal residue" evidence="3">
    <location>
        <position position="704"/>
    </location>
</feature>
<evidence type="ECO:0000259" key="1">
    <source>
        <dbReference type="PROSITE" id="PS50234"/>
    </source>
</evidence>
<evidence type="ECO:0000259" key="2">
    <source>
        <dbReference type="PROSITE" id="PS51468"/>
    </source>
</evidence>
<dbReference type="PROSITE" id="PS51468">
    <property type="entry name" value="VIT"/>
    <property type="match status" value="1"/>
</dbReference>
<feature type="domain" description="VWFA" evidence="1">
    <location>
        <begin position="296"/>
        <end position="432"/>
    </location>
</feature>
<dbReference type="SMART" id="SM00327">
    <property type="entry name" value="VWA"/>
    <property type="match status" value="1"/>
</dbReference>
<dbReference type="Gene3D" id="3.40.50.410">
    <property type="entry name" value="von Willebrand factor, type A domain"/>
    <property type="match status" value="1"/>
</dbReference>
<gene>
    <name evidence="3" type="ORF">CDAUBV1_LOCUS8008</name>
</gene>
<dbReference type="SUPFAM" id="SSF53300">
    <property type="entry name" value="vWA-like"/>
    <property type="match status" value="1"/>
</dbReference>
<organism evidence="3 4">
    <name type="scientific">Calicophoron daubneyi</name>
    <name type="common">Rumen fluke</name>
    <name type="synonym">Paramphistomum daubneyi</name>
    <dbReference type="NCBI Taxonomy" id="300641"/>
    <lineage>
        <taxon>Eukaryota</taxon>
        <taxon>Metazoa</taxon>
        <taxon>Spiralia</taxon>
        <taxon>Lophotrochozoa</taxon>
        <taxon>Platyhelminthes</taxon>
        <taxon>Trematoda</taxon>
        <taxon>Digenea</taxon>
        <taxon>Plagiorchiida</taxon>
        <taxon>Pronocephalata</taxon>
        <taxon>Paramphistomoidea</taxon>
        <taxon>Paramphistomidae</taxon>
        <taxon>Calicophoron</taxon>
    </lineage>
</organism>
<comment type="caution">
    <text evidence="3">The sequence shown here is derived from an EMBL/GenBank/DDBJ whole genome shotgun (WGS) entry which is preliminary data.</text>
</comment>
<dbReference type="PROSITE" id="PS50234">
    <property type="entry name" value="VWFA"/>
    <property type="match status" value="1"/>
</dbReference>
<evidence type="ECO:0000313" key="4">
    <source>
        <dbReference type="Proteomes" id="UP001497525"/>
    </source>
</evidence>
<sequence length="704" mass="77901">MFRSDQYGLVARSGHHYGTPIELKNVNVSCDVTHLVSNVKTTFIYQNQFEEPVEAEFVFPLDCVSVYAFEARVQDRTVVAKCRPKAEARQTYSEAVQKGHTAILAEQDEHCEDIFQMRIGNIPTKETVTVILKYAGHLDSQNVEDDSTCRSEAIFTLPSVINPRYSPGGNLLDSAIKSEFEVLERCYSTNPSKYEFSFEADLFMPVDVVSVSSEKDTYKVDFNSSGHKCVKVKMTSSFEPNHDLQMVIKMKEKLDSFAVCEPGISSLPGILSMNCLMAEFVPDFSKVSTEQESRTEIHFVVDRSGSMDGSNIENASESLLLLLKSLPVGCRFQIIGFGNSYSKLFPEPVDYTEETLKQAIEYQRNLRADMGGTEVLPALKAAYSSLPTGEGWFKQIIFLTDGDVTNADEEKEIREMEAINPADVSRLSLYLIRNKDARCSKVDETVNGSDGKLIRSQNRLLDCYCEHFEVVGLVASNVGRARLFAIGIGEGASTYLVSGVARAGRGVATFIRQNSQMRGAVMRILGMALQPRASSVQIEWKLHETSVGGQDTPLDVITVPSVLPPAFTGHRIKAFGFVKNVDIAKIKGEVNLTCVVFDQSQSFSIQIPSSVQNRLPADAADAPLHRLAGKCQVNELCERYKGLLMSKDEGDQNPEALQLRSQIEQLSCALNIASPYTALVGVDVKQQEPILVRPDPPCPAMECF</sequence>
<dbReference type="AlphaFoldDB" id="A0AAV2TBQ9"/>
<dbReference type="PANTHER" id="PTHR45737:SF6">
    <property type="entry name" value="VON WILLEBRAND FACTOR A DOMAIN-CONTAINING PROTEIN 5A"/>
    <property type="match status" value="1"/>
</dbReference>
<evidence type="ECO:0000313" key="3">
    <source>
        <dbReference type="EMBL" id="CAL5134529.1"/>
    </source>
</evidence>
<dbReference type="InterPro" id="IPR036465">
    <property type="entry name" value="vWFA_dom_sf"/>
</dbReference>
<dbReference type="PANTHER" id="PTHR45737">
    <property type="entry name" value="VON WILLEBRAND FACTOR A DOMAIN-CONTAINING PROTEIN 5A"/>
    <property type="match status" value="1"/>
</dbReference>